<dbReference type="AlphaFoldDB" id="A0AAD9VFI9"/>
<evidence type="ECO:0000256" key="3">
    <source>
        <dbReference type="ARBA" id="ARBA00022702"/>
    </source>
</evidence>
<organism evidence="6 7">
    <name type="scientific">Acropora cervicornis</name>
    <name type="common">Staghorn coral</name>
    <dbReference type="NCBI Taxonomy" id="6130"/>
    <lineage>
        <taxon>Eukaryota</taxon>
        <taxon>Metazoa</taxon>
        <taxon>Cnidaria</taxon>
        <taxon>Anthozoa</taxon>
        <taxon>Hexacorallia</taxon>
        <taxon>Scleractinia</taxon>
        <taxon>Astrocoeniina</taxon>
        <taxon>Acroporidae</taxon>
        <taxon>Acropora</taxon>
    </lineage>
</organism>
<evidence type="ECO:0000313" key="7">
    <source>
        <dbReference type="Proteomes" id="UP001249851"/>
    </source>
</evidence>
<dbReference type="GO" id="GO:0005615">
    <property type="term" value="C:extracellular space"/>
    <property type="evidence" value="ECO:0007669"/>
    <property type="project" value="TreeGrafter"/>
</dbReference>
<comment type="subunit">
    <text evidence="2">Homodimer; disulfide-linked.</text>
</comment>
<dbReference type="PANTHER" id="PTHR11245">
    <property type="entry name" value="STANNIOCALCIN"/>
    <property type="match status" value="1"/>
</dbReference>
<dbReference type="GO" id="GO:0005179">
    <property type="term" value="F:hormone activity"/>
    <property type="evidence" value="ECO:0007669"/>
    <property type="project" value="UniProtKB-KW"/>
</dbReference>
<dbReference type="Proteomes" id="UP001249851">
    <property type="component" value="Unassembled WGS sequence"/>
</dbReference>
<keyword evidence="4" id="KW-1015">Disulfide bond</keyword>
<keyword evidence="5" id="KW-0732">Signal</keyword>
<feature type="signal peptide" evidence="5">
    <location>
        <begin position="1"/>
        <end position="31"/>
    </location>
</feature>
<name>A0AAD9VFI9_ACRCE</name>
<reference evidence="6" key="1">
    <citation type="journal article" date="2023" name="G3 (Bethesda)">
        <title>Whole genome assembly and annotation of the endangered Caribbean coral Acropora cervicornis.</title>
        <authorList>
            <person name="Selwyn J.D."/>
            <person name="Vollmer S.V."/>
        </authorList>
    </citation>
    <scope>NUCLEOTIDE SEQUENCE</scope>
    <source>
        <strain evidence="6">K2</strain>
    </source>
</reference>
<accession>A0AAD9VFI9</accession>
<dbReference type="InterPro" id="IPR004978">
    <property type="entry name" value="Stanniocalcin"/>
</dbReference>
<evidence type="ECO:0000256" key="5">
    <source>
        <dbReference type="SAM" id="SignalP"/>
    </source>
</evidence>
<gene>
    <name evidence="6" type="ORF">P5673_002846</name>
</gene>
<dbReference type="GO" id="GO:0006874">
    <property type="term" value="P:intracellular calcium ion homeostasis"/>
    <property type="evidence" value="ECO:0007669"/>
    <property type="project" value="TreeGrafter"/>
</dbReference>
<evidence type="ECO:0000313" key="6">
    <source>
        <dbReference type="EMBL" id="KAK2572581.1"/>
    </source>
</evidence>
<reference evidence="6" key="2">
    <citation type="journal article" date="2023" name="Science">
        <title>Genomic signatures of disease resistance in endangered staghorn corals.</title>
        <authorList>
            <person name="Vollmer S.V."/>
            <person name="Selwyn J.D."/>
            <person name="Despard B.A."/>
            <person name="Roesel C.L."/>
        </authorList>
    </citation>
    <scope>NUCLEOTIDE SEQUENCE</scope>
    <source>
        <strain evidence="6">K2</strain>
    </source>
</reference>
<comment type="caution">
    <text evidence="6">The sequence shown here is derived from an EMBL/GenBank/DDBJ whole genome shotgun (WGS) entry which is preliminary data.</text>
</comment>
<comment type="similarity">
    <text evidence="1">Belongs to the stanniocalcin family.</text>
</comment>
<keyword evidence="3" id="KW-0372">Hormone</keyword>
<sequence length="1218" mass="137102">MCLDNQYTRFKMNPSIAFSVLLFTAVQIGWAVAQCDANRGPPGVTACIKIRGYTHSQWATCLTDDYIKQKSGHRHHCLNRVARYCWYQCMVEVHSLSSGSVTSDCYCNTQTPNRFQSLPKTLPSACYSPSGNGSCNWFRDCLYRKYPCQDSSNSYAIRYAERFCSLYDQSYPLFGNNGRTWMKAAGKCLQLSLVPLIRPWVTSLTCQELRNRALASHTSCYLNPDQNAPSICALNCSDFIKIFLTIRASFSKLDTAWQSMKGLWNIGTNCGAANSQIPKCLQGGKESLISKGILKIYKISIVRFELKSSEGSLRSVQLTEADARSQFADAVGSVIVRSLKWNTGAMDWFAYPEETPAYVTPDPYKVNVFIVLADKKSLDIVNTSIPFVNFNHTTVELAKAIKGDTLPSQVGGYKVWMRSLVSCYDKSCIFQQTLAESDKIQNTQNSNVYTTPPNTLPLACYSPPSNDSCNWFRDCLYRKYPCQDSSNSYAIRYAERFCSLYDQSFPLFGNNGRTWMKAAGKCLQLSLVPLTSPWVTSLTCKDIRNRALASQTSCYLIPDQNAPSICALDCSDFIKIFLTIRASFSKLDTAWQSMKGLWNIGTNCGAANSQIPKCLQGGKESLISKGILKIYKLTVARSELKSSGGSLRSVQLTETDARSQFADAVGSVIVRSLKWNTGAMGWFAYPEEISAYVTPDPYKVNIFIVLADKKSLDIVKTSIPFVNFNHTTVELLESIKGDKLPSHVGGYKVWMRSLALCFDKSCISQQTLAESDKTPDWYHHIRNDASSPFRHAGLPLGIARFWSPGMTRCVQVPGYREQWQWTTCLTDAYVQRKSDHKHKCLDRSSTYCWHQCMLEFYNKENGTVSQDCLCNPSLFTSSNNRSLPQQCYSPSGTSCGWYRNCLEKRYPCEATSNGYALRYAEKFCKLYGDRYSLFSIDGRKWVDGVRKCLQMALVPLIRPWKNPSCQEIRKTAFASHTPCYLNPGKGVPSICDLSCLEYLKIFWTIKGSLTHLDTAWESFKGMWNIGRKCGVASQIPKCLKIGMGRSSKITKLRVEKIERRTRRSYEPLSKQDAQAQFVHGVGSAIAKLMRWNSKAMDWMAHPDNKTYFEDPGGFYIIIVLTDVSTLGIQRKSNHSVNFNHTIQETATVIEKGMPLLRVHGSFIRVKSLAMCFDKFCNQSEIIVSAKNPPKAGDNCRCSMGIAVFLIVLTIAFISKHYF</sequence>
<evidence type="ECO:0000256" key="2">
    <source>
        <dbReference type="ARBA" id="ARBA00011748"/>
    </source>
</evidence>
<proteinExistence type="inferred from homology"/>
<dbReference type="EMBL" id="JARQWQ010000004">
    <property type="protein sequence ID" value="KAK2572581.1"/>
    <property type="molecule type" value="Genomic_DNA"/>
</dbReference>
<evidence type="ECO:0000256" key="4">
    <source>
        <dbReference type="ARBA" id="ARBA00023157"/>
    </source>
</evidence>
<feature type="chain" id="PRO_5042255293" evidence="5">
    <location>
        <begin position="32"/>
        <end position="1218"/>
    </location>
</feature>
<evidence type="ECO:0000256" key="1">
    <source>
        <dbReference type="ARBA" id="ARBA00008693"/>
    </source>
</evidence>
<dbReference type="PANTHER" id="PTHR11245:SF6">
    <property type="entry name" value="DUF19 DOMAIN-CONTAINING PROTEIN"/>
    <property type="match status" value="1"/>
</dbReference>
<keyword evidence="7" id="KW-1185">Reference proteome</keyword>
<protein>
    <submittedName>
        <fullName evidence="6">Uncharacterized protein</fullName>
    </submittedName>
</protein>